<accession>A0A328P5C9</accession>
<dbReference type="Pfam" id="PF11379">
    <property type="entry name" value="DUF3182"/>
    <property type="match status" value="1"/>
</dbReference>
<sequence>MCGGRHGASSVRQPRRGSAGMIGVFGGGPVYVPVEGRQLAEHELAAHHWVVARLACHLVRDGTYVVPSDTLSVEQAYALGIHWVDQFFGGIVPFPFVGTKLVTHPLVAMHASAPEGWRHQHPHRLSGVVVPGWGAFSVTDLHEAAGRLLGEGAVRLKLAEGRGGGQQWVVPDLASLKRLLEGEAALAAGIEAGVVVERDLRRPVTLSVGHVVLPTLSLSYLGYQREARDRHGASRYGGSRLCCIRGSLSMLLETLGEPRERLAVEQASAYHEAMFEAFPELVVSRANYDVIQGFDARGNWHSGVLEQSWRIGGASPAEIVAAEALSNGKRQRVEATYVECYEADAVAPEGAEVVYRATSGDGDAPTLTYVKVEA</sequence>
<evidence type="ECO:0000313" key="2">
    <source>
        <dbReference type="Proteomes" id="UP000248926"/>
    </source>
</evidence>
<proteinExistence type="predicted"/>
<dbReference type="OrthoDB" id="8648979at2"/>
<evidence type="ECO:0008006" key="3">
    <source>
        <dbReference type="Google" id="ProtNLM"/>
    </source>
</evidence>
<comment type="caution">
    <text evidence="1">The sequence shown here is derived from an EMBL/GenBank/DDBJ whole genome shotgun (WGS) entry which is preliminary data.</text>
</comment>
<evidence type="ECO:0000313" key="1">
    <source>
        <dbReference type="EMBL" id="RAO76226.1"/>
    </source>
</evidence>
<gene>
    <name evidence="1" type="ORF">CA260_11055</name>
</gene>
<dbReference type="AlphaFoldDB" id="A0A328P5C9"/>
<protein>
    <recommendedName>
        <fullName evidence="3">Biotin carboxylase</fullName>
    </recommendedName>
</protein>
<dbReference type="Proteomes" id="UP000248926">
    <property type="component" value="Unassembled WGS sequence"/>
</dbReference>
<keyword evidence="2" id="KW-1185">Reference proteome</keyword>
<dbReference type="EMBL" id="NFZS01000002">
    <property type="protein sequence ID" value="RAO76226.1"/>
    <property type="molecule type" value="Genomic_DNA"/>
</dbReference>
<dbReference type="InterPro" id="IPR021519">
    <property type="entry name" value="DUF3182"/>
</dbReference>
<reference evidence="1 2" key="1">
    <citation type="journal article" date="2018" name="Genet. Mol. Biol.">
        <title>The genome sequence of Dyella jiangningensis FCAV SCS01 from a lignocellulose-decomposing microbial consortium metagenome reveals potential for biotechnological applications.</title>
        <authorList>
            <person name="Desiderato J.G."/>
            <person name="Alvarenga D.O."/>
            <person name="Constancio M.T.L."/>
            <person name="Alves L.M.C."/>
            <person name="Varani A.M."/>
        </authorList>
    </citation>
    <scope>NUCLEOTIDE SEQUENCE [LARGE SCALE GENOMIC DNA]</scope>
    <source>
        <strain evidence="1 2">FCAV SCS01</strain>
    </source>
</reference>
<organism evidence="1 2">
    <name type="scientific">Dyella jiangningensis</name>
    <dbReference type="NCBI Taxonomy" id="1379159"/>
    <lineage>
        <taxon>Bacteria</taxon>
        <taxon>Pseudomonadati</taxon>
        <taxon>Pseudomonadota</taxon>
        <taxon>Gammaproteobacteria</taxon>
        <taxon>Lysobacterales</taxon>
        <taxon>Rhodanobacteraceae</taxon>
        <taxon>Dyella</taxon>
    </lineage>
</organism>
<name>A0A328P5C9_9GAMM</name>